<keyword evidence="1" id="KW-0812">Transmembrane</keyword>
<keyword evidence="1" id="KW-1133">Transmembrane helix</keyword>
<name>A0ABS9YCC8_9ACTN</name>
<organism evidence="2 3">
    <name type="scientific">Streptomyces cylindrosporus</name>
    <dbReference type="NCBI Taxonomy" id="2927583"/>
    <lineage>
        <taxon>Bacteria</taxon>
        <taxon>Bacillati</taxon>
        <taxon>Actinomycetota</taxon>
        <taxon>Actinomycetes</taxon>
        <taxon>Kitasatosporales</taxon>
        <taxon>Streptomycetaceae</taxon>
        <taxon>Streptomyces</taxon>
    </lineage>
</organism>
<accession>A0ABS9YCC8</accession>
<reference evidence="2" key="1">
    <citation type="submission" date="2022-03" db="EMBL/GenBank/DDBJ databases">
        <title>Streptomyces 7R015 and 7R016 isolated from Barleria lupulina in Thailand.</title>
        <authorList>
            <person name="Kanchanasin P."/>
            <person name="Phongsopitanun W."/>
            <person name="Tanasupawat S."/>
        </authorList>
    </citation>
    <scope>NUCLEOTIDE SEQUENCE</scope>
    <source>
        <strain evidence="2">7R015</strain>
    </source>
</reference>
<comment type="caution">
    <text evidence="2">The sequence shown here is derived from an EMBL/GenBank/DDBJ whole genome shotgun (WGS) entry which is preliminary data.</text>
</comment>
<dbReference type="Proteomes" id="UP001165269">
    <property type="component" value="Unassembled WGS sequence"/>
</dbReference>
<keyword evidence="3" id="KW-1185">Reference proteome</keyword>
<dbReference type="EMBL" id="JALDAY010000007">
    <property type="protein sequence ID" value="MCI3274195.1"/>
    <property type="molecule type" value="Genomic_DNA"/>
</dbReference>
<gene>
    <name evidence="2" type="ORF">MQP27_24165</name>
</gene>
<proteinExistence type="predicted"/>
<protein>
    <submittedName>
        <fullName evidence="2">Uncharacterized protein</fullName>
    </submittedName>
</protein>
<evidence type="ECO:0000313" key="3">
    <source>
        <dbReference type="Proteomes" id="UP001165269"/>
    </source>
</evidence>
<evidence type="ECO:0000313" key="2">
    <source>
        <dbReference type="EMBL" id="MCI3274195.1"/>
    </source>
</evidence>
<evidence type="ECO:0000256" key="1">
    <source>
        <dbReference type="SAM" id="Phobius"/>
    </source>
</evidence>
<feature type="transmembrane region" description="Helical" evidence="1">
    <location>
        <begin position="7"/>
        <end position="27"/>
    </location>
</feature>
<sequence length="60" mass="6133">MSPRTTLLAAGELAAWWAGFALLWLVLISTVDTLERVIGAAAAALGALAARSARRAVSGP</sequence>
<keyword evidence="1" id="KW-0472">Membrane</keyword>
<dbReference type="RefSeq" id="WP_242767462.1">
    <property type="nucleotide sequence ID" value="NZ_JALDAY010000007.1"/>
</dbReference>